<feature type="domain" description="BTB" evidence="4">
    <location>
        <begin position="152"/>
        <end position="234"/>
    </location>
</feature>
<dbReference type="PANTHER" id="PTHR46231:SF1">
    <property type="entry name" value="ANKYRIN REPEAT AND BTB_POZ DOMAIN-CONTAINING PROTEIN 1"/>
    <property type="match status" value="1"/>
</dbReference>
<gene>
    <name evidence="5" type="ORF">B9Z19DRAFT_1058675</name>
</gene>
<evidence type="ECO:0000259" key="4">
    <source>
        <dbReference type="PROSITE" id="PS50097"/>
    </source>
</evidence>
<sequence length="586" mass="65695">MPARSEDLSTLPETTPFNYLLHDRSDIRIKNPLDESEPFQKLCEACRLGDLGTVQGLIASGGVNLNAVDRFDNLPLTLASLCGHYEVVELLLESGAVCERDTFQGERILYNALNNRIKSLLLRYDYSKSVDPAQPWAAHITSLLSREPLDTTDIVVTATSTTGLQTAFHLHRFMLSARSPYCRRKLALPSTPPTTTTTSEHEPKKTIQLSQNFSSRAFETLVKYIYLGEVSADPDSDGEAMANIEKLSKHLEIPELYEFLLADTPKLRRQLRSEGLKKAQAGMEEWVQENVLGKRIVVRKSQVGQIKIFPENDSFADVLIRSDEPDWRDADTSGKAEPEEEEEEDEDYLVHIYPAHKSLLRSEFFTTMFTSPFLEGLPTTSTSPLPIIPLPLPAPTLPYLLLHLYLETPTLPPLQHSLSLLYTSDLLFLDRLKSKCAQVIATASDDDLPFHIYDVIRAAWATRVPRLEAFGAKYIAERLEDFLLDPEFAELVAESAGRIKGRQETDTIELVDDIRYYLDERFRMRVDDNLAFCGNGEEEAAGAEAAEAGTGAASEVDRSLKTEKGRVFEELLGRVDALLEGLRLDA</sequence>
<evidence type="ECO:0000256" key="2">
    <source>
        <dbReference type="ARBA" id="ARBA00023043"/>
    </source>
</evidence>
<organism evidence="5 6">
    <name type="scientific">Tuber borchii</name>
    <name type="common">White truffle</name>
    <dbReference type="NCBI Taxonomy" id="42251"/>
    <lineage>
        <taxon>Eukaryota</taxon>
        <taxon>Fungi</taxon>
        <taxon>Dikarya</taxon>
        <taxon>Ascomycota</taxon>
        <taxon>Pezizomycotina</taxon>
        <taxon>Pezizomycetes</taxon>
        <taxon>Pezizales</taxon>
        <taxon>Tuberaceae</taxon>
        <taxon>Tuber</taxon>
    </lineage>
</organism>
<dbReference type="InterPro" id="IPR036770">
    <property type="entry name" value="Ankyrin_rpt-contain_sf"/>
</dbReference>
<keyword evidence="2" id="KW-0040">ANK repeat</keyword>
<evidence type="ECO:0000313" key="6">
    <source>
        <dbReference type="Proteomes" id="UP000244722"/>
    </source>
</evidence>
<dbReference type="InterPro" id="IPR002110">
    <property type="entry name" value="Ankyrin_rpt"/>
</dbReference>
<evidence type="ECO:0000256" key="1">
    <source>
        <dbReference type="ARBA" id="ARBA00022737"/>
    </source>
</evidence>
<feature type="region of interest" description="Disordered" evidence="3">
    <location>
        <begin position="187"/>
        <end position="206"/>
    </location>
</feature>
<keyword evidence="1" id="KW-0677">Repeat</keyword>
<dbReference type="Pfam" id="PF13637">
    <property type="entry name" value="Ank_4"/>
    <property type="match status" value="1"/>
</dbReference>
<dbReference type="GO" id="GO:0005737">
    <property type="term" value="C:cytoplasm"/>
    <property type="evidence" value="ECO:0007669"/>
    <property type="project" value="TreeGrafter"/>
</dbReference>
<dbReference type="Gene3D" id="3.30.710.10">
    <property type="entry name" value="Potassium Channel Kv1.1, Chain A"/>
    <property type="match status" value="2"/>
</dbReference>
<dbReference type="EMBL" id="NESQ01000423">
    <property type="protein sequence ID" value="PUU73034.1"/>
    <property type="molecule type" value="Genomic_DNA"/>
</dbReference>
<dbReference type="PANTHER" id="PTHR46231">
    <property type="entry name" value="ANKYRIN REPEAT AND BTB/POZ DOMAIN-CONTAINING PROTEIN 1"/>
    <property type="match status" value="1"/>
</dbReference>
<name>A0A2T6ZC94_TUBBO</name>
<dbReference type="SUPFAM" id="SSF48403">
    <property type="entry name" value="Ankyrin repeat"/>
    <property type="match status" value="1"/>
</dbReference>
<dbReference type="CDD" id="cd18497">
    <property type="entry name" value="BACK_ABTB1_BPOZ"/>
    <property type="match status" value="1"/>
</dbReference>
<dbReference type="InterPro" id="IPR044515">
    <property type="entry name" value="ABTB1"/>
</dbReference>
<keyword evidence="6" id="KW-1185">Reference proteome</keyword>
<dbReference type="InterPro" id="IPR011333">
    <property type="entry name" value="SKP1/BTB/POZ_sf"/>
</dbReference>
<accession>A0A2T6ZC94</accession>
<dbReference type="Gene3D" id="1.25.40.20">
    <property type="entry name" value="Ankyrin repeat-containing domain"/>
    <property type="match status" value="1"/>
</dbReference>
<dbReference type="SMART" id="SM00248">
    <property type="entry name" value="ANK"/>
    <property type="match status" value="2"/>
</dbReference>
<dbReference type="SMART" id="SM00225">
    <property type="entry name" value="BTB"/>
    <property type="match status" value="2"/>
</dbReference>
<evidence type="ECO:0000313" key="5">
    <source>
        <dbReference type="EMBL" id="PUU73034.1"/>
    </source>
</evidence>
<dbReference type="InterPro" id="IPR000210">
    <property type="entry name" value="BTB/POZ_dom"/>
</dbReference>
<dbReference type="GO" id="GO:0000151">
    <property type="term" value="C:ubiquitin ligase complex"/>
    <property type="evidence" value="ECO:0007669"/>
    <property type="project" value="TreeGrafter"/>
</dbReference>
<dbReference type="OrthoDB" id="684045at2759"/>
<feature type="compositionally biased region" description="Basic and acidic residues" evidence="3">
    <location>
        <begin position="325"/>
        <end position="337"/>
    </location>
</feature>
<comment type="caution">
    <text evidence="5">The sequence shown here is derived from an EMBL/GenBank/DDBJ whole genome shotgun (WGS) entry which is preliminary data.</text>
</comment>
<dbReference type="CDD" id="cd18186">
    <property type="entry name" value="BTB_POZ_ZBTB_KLHL-like"/>
    <property type="match status" value="1"/>
</dbReference>
<protein>
    <recommendedName>
        <fullName evidence="4">BTB domain-containing protein</fullName>
    </recommendedName>
</protein>
<feature type="region of interest" description="Disordered" evidence="3">
    <location>
        <begin position="325"/>
        <end position="346"/>
    </location>
</feature>
<dbReference type="AlphaFoldDB" id="A0A2T6ZC94"/>
<dbReference type="STRING" id="42251.A0A2T6ZC94"/>
<dbReference type="Proteomes" id="UP000244722">
    <property type="component" value="Unassembled WGS sequence"/>
</dbReference>
<proteinExistence type="predicted"/>
<reference evidence="5 6" key="1">
    <citation type="submission" date="2017-04" db="EMBL/GenBank/DDBJ databases">
        <title>Draft genome sequence of Tuber borchii Vittad., a whitish edible truffle.</title>
        <authorList>
            <consortium name="DOE Joint Genome Institute"/>
            <person name="Murat C."/>
            <person name="Kuo A."/>
            <person name="Barry K.W."/>
            <person name="Clum A."/>
            <person name="Dockter R.B."/>
            <person name="Fauchery L."/>
            <person name="Iotti M."/>
            <person name="Kohler A."/>
            <person name="Labutti K."/>
            <person name="Lindquist E.A."/>
            <person name="Lipzen A."/>
            <person name="Ohm R.A."/>
            <person name="Wang M."/>
            <person name="Grigoriev I.V."/>
            <person name="Zambonelli A."/>
            <person name="Martin F.M."/>
        </authorList>
    </citation>
    <scope>NUCLEOTIDE SEQUENCE [LARGE SCALE GENOMIC DNA]</scope>
    <source>
        <strain evidence="5 6">Tbo3840</strain>
    </source>
</reference>
<dbReference type="SUPFAM" id="SSF54695">
    <property type="entry name" value="POZ domain"/>
    <property type="match status" value="2"/>
</dbReference>
<dbReference type="PROSITE" id="PS50097">
    <property type="entry name" value="BTB"/>
    <property type="match status" value="1"/>
</dbReference>
<dbReference type="Pfam" id="PF00651">
    <property type="entry name" value="BTB"/>
    <property type="match status" value="1"/>
</dbReference>
<evidence type="ECO:0000256" key="3">
    <source>
        <dbReference type="SAM" id="MobiDB-lite"/>
    </source>
</evidence>